<accession>A0A8H4PJB7</accession>
<evidence type="ECO:0000313" key="5">
    <source>
        <dbReference type="Proteomes" id="UP000557566"/>
    </source>
</evidence>
<protein>
    <recommendedName>
        <fullName evidence="6">UV excision repair protein (RadW)</fullName>
    </recommendedName>
</protein>
<dbReference type="EMBL" id="JAAVMX010000014">
    <property type="protein sequence ID" value="KAF4503814.1"/>
    <property type="molecule type" value="Genomic_DNA"/>
</dbReference>
<comment type="caution">
    <text evidence="4">The sequence shown here is derived from an EMBL/GenBank/DDBJ whole genome shotgun (WGS) entry which is preliminary data.</text>
</comment>
<name>A0A8H4PJB7_9HYPO</name>
<sequence>MARALVRILGVFLAVLATSALLCLQVITAAHVDDASLRPVTIVAASLQSVVLIVLLWLAASHVVQTGRVPSTPRLNIIFGFELLACALAAAVSAVALAHLNISRADQAPPPPPEYQAQLLAASSVALALATALQLAAMILHFMSLRELVVGETDSAEVPGQRTRIYRVKSIPYIQTIQTTQTRTGRGQPIPEMASVERPAPLVVAEPSSATKAGFFASPFAQVIRPSSSKTKLRAGERRPSSRESTPRESSVEQTSFDSWDTSSVDTHNRQVVLEMSSSPSVKPRGLETIPASPRPSRSPSPRTPAHLEPPRSVRTRRSYSPSTLRQREDSRLTASSSVDELHIHPLFRSDSQTPAPCATPGTSVLASPNAGHVISRRESMQSLARMRSGSLRSPLSHQPSLESTKLTIQGDAQQVDERDEDDEAEPERTSSSSERRMTPPVPAWLLSRGVQSGFDGVQQPVSADVKRTA</sequence>
<evidence type="ECO:0000313" key="4">
    <source>
        <dbReference type="EMBL" id="KAF4503814.1"/>
    </source>
</evidence>
<feature type="compositionally biased region" description="Basic and acidic residues" evidence="1">
    <location>
        <begin position="234"/>
        <end position="251"/>
    </location>
</feature>
<feature type="compositionally biased region" description="Polar residues" evidence="1">
    <location>
        <begin position="350"/>
        <end position="367"/>
    </location>
</feature>
<proteinExistence type="predicted"/>
<feature type="signal peptide" evidence="3">
    <location>
        <begin position="1"/>
        <end position="29"/>
    </location>
</feature>
<feature type="region of interest" description="Disordered" evidence="1">
    <location>
        <begin position="226"/>
        <end position="470"/>
    </location>
</feature>
<keyword evidence="2" id="KW-0472">Membrane</keyword>
<keyword evidence="5" id="KW-1185">Reference proteome</keyword>
<keyword evidence="3" id="KW-0732">Signal</keyword>
<feature type="chain" id="PRO_5034759789" description="UV excision repair protein (RadW)" evidence="3">
    <location>
        <begin position="30"/>
        <end position="470"/>
    </location>
</feature>
<organism evidence="4 5">
    <name type="scientific">Ophiocordyceps sinensis</name>
    <dbReference type="NCBI Taxonomy" id="72228"/>
    <lineage>
        <taxon>Eukaryota</taxon>
        <taxon>Fungi</taxon>
        <taxon>Dikarya</taxon>
        <taxon>Ascomycota</taxon>
        <taxon>Pezizomycotina</taxon>
        <taxon>Sordariomycetes</taxon>
        <taxon>Hypocreomycetidae</taxon>
        <taxon>Hypocreales</taxon>
        <taxon>Ophiocordycipitaceae</taxon>
        <taxon>Ophiocordyceps</taxon>
    </lineage>
</organism>
<evidence type="ECO:0000256" key="2">
    <source>
        <dbReference type="SAM" id="Phobius"/>
    </source>
</evidence>
<feature type="compositionally biased region" description="Polar residues" evidence="1">
    <location>
        <begin position="391"/>
        <end position="408"/>
    </location>
</feature>
<dbReference type="AlphaFoldDB" id="A0A8H4PJB7"/>
<dbReference type="OrthoDB" id="5431149at2759"/>
<evidence type="ECO:0000256" key="3">
    <source>
        <dbReference type="SAM" id="SignalP"/>
    </source>
</evidence>
<evidence type="ECO:0008006" key="6">
    <source>
        <dbReference type="Google" id="ProtNLM"/>
    </source>
</evidence>
<feature type="transmembrane region" description="Helical" evidence="2">
    <location>
        <begin position="119"/>
        <end position="140"/>
    </location>
</feature>
<feature type="transmembrane region" description="Helical" evidence="2">
    <location>
        <begin position="76"/>
        <end position="99"/>
    </location>
</feature>
<gene>
    <name evidence="4" type="ORF">G6O67_008865</name>
</gene>
<evidence type="ECO:0000256" key="1">
    <source>
        <dbReference type="SAM" id="MobiDB-lite"/>
    </source>
</evidence>
<feature type="compositionally biased region" description="Pro residues" evidence="1">
    <location>
        <begin position="293"/>
        <end position="303"/>
    </location>
</feature>
<reference evidence="4 5" key="1">
    <citation type="journal article" date="2020" name="Genome Biol. Evol.">
        <title>A new high-quality draft genome assembly of the Chinese cordyceps Ophiocordyceps sinensis.</title>
        <authorList>
            <person name="Shu R."/>
            <person name="Zhang J."/>
            <person name="Meng Q."/>
            <person name="Zhang H."/>
            <person name="Zhou G."/>
            <person name="Li M."/>
            <person name="Wu P."/>
            <person name="Zhao Y."/>
            <person name="Chen C."/>
            <person name="Qin Q."/>
        </authorList>
    </citation>
    <scope>NUCLEOTIDE SEQUENCE [LARGE SCALE GENOMIC DNA]</scope>
    <source>
        <strain evidence="4 5">IOZ07</strain>
    </source>
</reference>
<dbReference type="Proteomes" id="UP000557566">
    <property type="component" value="Unassembled WGS sequence"/>
</dbReference>
<feature type="transmembrane region" description="Helical" evidence="2">
    <location>
        <begin position="39"/>
        <end position="64"/>
    </location>
</feature>
<feature type="compositionally biased region" description="Polar residues" evidence="1">
    <location>
        <begin position="254"/>
        <end position="266"/>
    </location>
</feature>
<keyword evidence="2" id="KW-0812">Transmembrane</keyword>
<keyword evidence="2" id="KW-1133">Transmembrane helix</keyword>